<dbReference type="Gene3D" id="1.20.1080.10">
    <property type="entry name" value="Glycerol uptake facilitator protein"/>
    <property type="match status" value="1"/>
</dbReference>
<feature type="transmembrane region" description="Helical" evidence="6">
    <location>
        <begin position="184"/>
        <end position="215"/>
    </location>
</feature>
<evidence type="ECO:0000256" key="6">
    <source>
        <dbReference type="SAM" id="Phobius"/>
    </source>
</evidence>
<dbReference type="PROSITE" id="PS01006">
    <property type="entry name" value="FORMATE_NITRITE_TP_2"/>
    <property type="match status" value="1"/>
</dbReference>
<dbReference type="EMBL" id="JACHGH010000001">
    <property type="protein sequence ID" value="MBB6451813.1"/>
    <property type="molecule type" value="Genomic_DNA"/>
</dbReference>
<dbReference type="InterPro" id="IPR000292">
    <property type="entry name" value="For/NO2_transpt"/>
</dbReference>
<dbReference type="GO" id="GO:0015499">
    <property type="term" value="F:formate transmembrane transporter activity"/>
    <property type="evidence" value="ECO:0007669"/>
    <property type="project" value="TreeGrafter"/>
</dbReference>
<evidence type="ECO:0000256" key="2">
    <source>
        <dbReference type="ARBA" id="ARBA00022692"/>
    </source>
</evidence>
<name>A0A841Q174_9BACI</name>
<proteinExistence type="inferred from homology"/>
<dbReference type="RefSeq" id="WP_174496417.1">
    <property type="nucleotide sequence ID" value="NZ_CADDWK010000007.1"/>
</dbReference>
<reference evidence="7 8" key="1">
    <citation type="submission" date="2020-08" db="EMBL/GenBank/DDBJ databases">
        <title>Genomic Encyclopedia of Type Strains, Phase IV (KMG-IV): sequencing the most valuable type-strain genomes for metagenomic binning, comparative biology and taxonomic classification.</title>
        <authorList>
            <person name="Goeker M."/>
        </authorList>
    </citation>
    <scope>NUCLEOTIDE SEQUENCE [LARGE SCALE GENOMIC DNA]</scope>
    <source>
        <strain evidence="7 8">DSM 19612</strain>
    </source>
</reference>
<evidence type="ECO:0000256" key="3">
    <source>
        <dbReference type="ARBA" id="ARBA00022989"/>
    </source>
</evidence>
<feature type="transmembrane region" description="Helical" evidence="6">
    <location>
        <begin position="59"/>
        <end position="80"/>
    </location>
</feature>
<comment type="subcellular location">
    <subcellularLocation>
        <location evidence="1">Membrane</location>
        <topology evidence="1">Multi-pass membrane protein</topology>
    </subcellularLocation>
</comment>
<accession>A0A841Q174</accession>
<evidence type="ECO:0000256" key="1">
    <source>
        <dbReference type="ARBA" id="ARBA00004141"/>
    </source>
</evidence>
<protein>
    <submittedName>
        <fullName evidence="7">Nitrite transporter NirC</fullName>
    </submittedName>
</protein>
<comment type="similarity">
    <text evidence="5">Belongs to the FNT transporter (TC 1.A.16) family.</text>
</comment>
<feature type="transmembrane region" description="Helical" evidence="6">
    <location>
        <begin position="101"/>
        <end position="128"/>
    </location>
</feature>
<gene>
    <name evidence="7" type="ORF">HNQ94_000234</name>
</gene>
<keyword evidence="4 6" id="KW-0472">Membrane</keyword>
<organism evidence="7 8">
    <name type="scientific">Salirhabdus euzebyi</name>
    <dbReference type="NCBI Taxonomy" id="394506"/>
    <lineage>
        <taxon>Bacteria</taxon>
        <taxon>Bacillati</taxon>
        <taxon>Bacillota</taxon>
        <taxon>Bacilli</taxon>
        <taxon>Bacillales</taxon>
        <taxon>Bacillaceae</taxon>
        <taxon>Salirhabdus</taxon>
    </lineage>
</organism>
<dbReference type="PANTHER" id="PTHR30520:SF8">
    <property type="entry name" value="NITRITE TRANSPORTER NIRC"/>
    <property type="match status" value="1"/>
</dbReference>
<keyword evidence="2 6" id="KW-0812">Transmembrane</keyword>
<dbReference type="Pfam" id="PF01226">
    <property type="entry name" value="Form_Nir_trans"/>
    <property type="match status" value="1"/>
</dbReference>
<dbReference type="PROSITE" id="PS01005">
    <property type="entry name" value="FORMATE_NITRITE_TP_1"/>
    <property type="match status" value="1"/>
</dbReference>
<feature type="transmembrane region" description="Helical" evidence="6">
    <location>
        <begin position="227"/>
        <end position="252"/>
    </location>
</feature>
<dbReference type="NCBIfam" id="TIGR00790">
    <property type="entry name" value="fnt"/>
    <property type="match status" value="1"/>
</dbReference>
<keyword evidence="8" id="KW-1185">Reference proteome</keyword>
<dbReference type="AlphaFoldDB" id="A0A841Q174"/>
<sequence>MEAESLSKIEKLALSRRDTFQSSSIIYLLRAILASMFIGFGVIVAFRTGNFFYMDHSPFTYPIAAITFGVAIILIAYGGGDLFTGDTFYYTYAALRKRMEWAVVGQMWAYSYIGNIIGAIFFAVLIYFTGLFQDESVNRFLLTIAQNKTQISTTELFFRGILCNWLVCLAFFLPVGLQGDGTKIFIMIFLVFCFFISGYEHSIANMCTFAISFVINHPDSVTLSGIIHNLIPVTIGNLIGGGGFMAWMYFYANKSYIKEKSSQNH</sequence>
<evidence type="ECO:0000256" key="4">
    <source>
        <dbReference type="ARBA" id="ARBA00023136"/>
    </source>
</evidence>
<dbReference type="GO" id="GO:0005886">
    <property type="term" value="C:plasma membrane"/>
    <property type="evidence" value="ECO:0007669"/>
    <property type="project" value="TreeGrafter"/>
</dbReference>
<dbReference type="InterPro" id="IPR023271">
    <property type="entry name" value="Aquaporin-like"/>
</dbReference>
<keyword evidence="3 6" id="KW-1133">Transmembrane helix</keyword>
<comment type="caution">
    <text evidence="7">The sequence shown here is derived from an EMBL/GenBank/DDBJ whole genome shotgun (WGS) entry which is preliminary data.</text>
</comment>
<dbReference type="PANTHER" id="PTHR30520">
    <property type="entry name" value="FORMATE TRANSPORTER-RELATED"/>
    <property type="match status" value="1"/>
</dbReference>
<feature type="transmembrane region" description="Helical" evidence="6">
    <location>
        <begin position="25"/>
        <end position="47"/>
    </location>
</feature>
<feature type="transmembrane region" description="Helical" evidence="6">
    <location>
        <begin position="156"/>
        <end position="177"/>
    </location>
</feature>
<evidence type="ECO:0000256" key="5">
    <source>
        <dbReference type="ARBA" id="ARBA00049660"/>
    </source>
</evidence>
<evidence type="ECO:0000313" key="7">
    <source>
        <dbReference type="EMBL" id="MBB6451813.1"/>
    </source>
</evidence>
<dbReference type="InterPro" id="IPR024002">
    <property type="entry name" value="For/NO2_transpt_CS"/>
</dbReference>
<dbReference type="Proteomes" id="UP000581688">
    <property type="component" value="Unassembled WGS sequence"/>
</dbReference>
<evidence type="ECO:0000313" key="8">
    <source>
        <dbReference type="Proteomes" id="UP000581688"/>
    </source>
</evidence>